<evidence type="ECO:0000313" key="2">
    <source>
        <dbReference type="EMBL" id="MBL7260110.1"/>
    </source>
</evidence>
<keyword evidence="3" id="KW-1185">Reference proteome</keyword>
<gene>
    <name evidence="2" type="ORF">JKJ07_37885</name>
</gene>
<reference evidence="2 3" key="1">
    <citation type="submission" date="2021-01" db="EMBL/GenBank/DDBJ databases">
        <title>Actinoplanes sp. nov. LDG1-01 isolated from lichen.</title>
        <authorList>
            <person name="Saeng-In P."/>
            <person name="Phongsopitanun W."/>
            <person name="Kanchanasin P."/>
            <person name="Yuki M."/>
            <person name="Kudo T."/>
            <person name="Ohkuma M."/>
            <person name="Tanasupawat S."/>
        </authorList>
    </citation>
    <scope>NUCLEOTIDE SEQUENCE [LARGE SCALE GENOMIC DNA]</scope>
    <source>
        <strain evidence="2 3">LDG1-01</strain>
    </source>
</reference>
<feature type="transmembrane region" description="Helical" evidence="1">
    <location>
        <begin position="46"/>
        <end position="66"/>
    </location>
</feature>
<evidence type="ECO:0000313" key="3">
    <source>
        <dbReference type="Proteomes" id="UP000598996"/>
    </source>
</evidence>
<keyword evidence="1" id="KW-0812">Transmembrane</keyword>
<protein>
    <recommendedName>
        <fullName evidence="4">ABC transporter permease</fullName>
    </recommendedName>
</protein>
<keyword evidence="1" id="KW-1133">Transmembrane helix</keyword>
<feature type="transmembrane region" description="Helical" evidence="1">
    <location>
        <begin position="72"/>
        <end position="93"/>
    </location>
</feature>
<feature type="transmembrane region" description="Helical" evidence="1">
    <location>
        <begin position="182"/>
        <end position="204"/>
    </location>
</feature>
<name>A0ABS1W077_9ACTN</name>
<organism evidence="2 3">
    <name type="scientific">Paractinoplanes lichenicola</name>
    <dbReference type="NCBI Taxonomy" id="2802976"/>
    <lineage>
        <taxon>Bacteria</taxon>
        <taxon>Bacillati</taxon>
        <taxon>Actinomycetota</taxon>
        <taxon>Actinomycetes</taxon>
        <taxon>Micromonosporales</taxon>
        <taxon>Micromonosporaceae</taxon>
        <taxon>Paractinoplanes</taxon>
    </lineage>
</organism>
<dbReference type="EMBL" id="JAENHO010000013">
    <property type="protein sequence ID" value="MBL7260110.1"/>
    <property type="molecule type" value="Genomic_DNA"/>
</dbReference>
<keyword evidence="1" id="KW-0472">Membrane</keyword>
<feature type="transmembrane region" description="Helical" evidence="1">
    <location>
        <begin position="150"/>
        <end position="176"/>
    </location>
</feature>
<dbReference type="RefSeq" id="WP_202996818.1">
    <property type="nucleotide sequence ID" value="NZ_JAENHO010000013.1"/>
</dbReference>
<comment type="caution">
    <text evidence="2">The sequence shown here is derived from an EMBL/GenBank/DDBJ whole genome shotgun (WGS) entry which is preliminary data.</text>
</comment>
<dbReference type="Proteomes" id="UP000598996">
    <property type="component" value="Unassembled WGS sequence"/>
</dbReference>
<evidence type="ECO:0008006" key="4">
    <source>
        <dbReference type="Google" id="ProtNLM"/>
    </source>
</evidence>
<sequence>MKSSASPPVPSAAPELRAQVLGAEHWSLLATKSAIWQEIFSRTGTFLAIVSATVVALSLVVQATGFGPNFRVIALLVLPLVLLLGLATCARLMEADIEDAWMVIGMNRLRHAYVDLVPGIEPYLVTGYHDDEAGLLQTYSFRRRIGATHLFAGSPVIVGIVNAVIGGVLAVIIGQALGVSTWVQVATGIVVASAVAALLVSVFVRRLRRFRREFVPRFPHAAESERPTSGAESER</sequence>
<proteinExistence type="predicted"/>
<evidence type="ECO:0000256" key="1">
    <source>
        <dbReference type="SAM" id="Phobius"/>
    </source>
</evidence>
<accession>A0ABS1W077</accession>